<accession>A0ACB9A2D0</accession>
<dbReference type="Proteomes" id="UP001056120">
    <property type="component" value="Linkage Group LG25"/>
</dbReference>
<evidence type="ECO:0000313" key="2">
    <source>
        <dbReference type="Proteomes" id="UP001056120"/>
    </source>
</evidence>
<proteinExistence type="predicted"/>
<evidence type="ECO:0000313" key="1">
    <source>
        <dbReference type="EMBL" id="KAI3703992.1"/>
    </source>
</evidence>
<keyword evidence="2" id="KW-1185">Reference proteome</keyword>
<reference evidence="2" key="1">
    <citation type="journal article" date="2022" name="Mol. Ecol. Resour.">
        <title>The genomes of chicory, endive, great burdock and yacon provide insights into Asteraceae palaeo-polyploidization history and plant inulin production.</title>
        <authorList>
            <person name="Fan W."/>
            <person name="Wang S."/>
            <person name="Wang H."/>
            <person name="Wang A."/>
            <person name="Jiang F."/>
            <person name="Liu H."/>
            <person name="Zhao H."/>
            <person name="Xu D."/>
            <person name="Zhang Y."/>
        </authorList>
    </citation>
    <scope>NUCLEOTIDE SEQUENCE [LARGE SCALE GENOMIC DNA]</scope>
    <source>
        <strain evidence="2">cv. Yunnan</strain>
    </source>
</reference>
<dbReference type="EMBL" id="CM042042">
    <property type="protein sequence ID" value="KAI3703992.1"/>
    <property type="molecule type" value="Genomic_DNA"/>
</dbReference>
<reference evidence="1 2" key="2">
    <citation type="journal article" date="2022" name="Mol. Ecol. Resour.">
        <title>The genomes of chicory, endive, great burdock and yacon provide insights into Asteraceae paleo-polyploidization history and plant inulin production.</title>
        <authorList>
            <person name="Fan W."/>
            <person name="Wang S."/>
            <person name="Wang H."/>
            <person name="Wang A."/>
            <person name="Jiang F."/>
            <person name="Liu H."/>
            <person name="Zhao H."/>
            <person name="Xu D."/>
            <person name="Zhang Y."/>
        </authorList>
    </citation>
    <scope>NUCLEOTIDE SEQUENCE [LARGE SCALE GENOMIC DNA]</scope>
    <source>
        <strain evidence="2">cv. Yunnan</strain>
        <tissue evidence="1">Leaves</tissue>
    </source>
</reference>
<gene>
    <name evidence="1" type="ORF">L1987_74193</name>
</gene>
<name>A0ACB9A2D0_9ASTR</name>
<sequence length="127" mass="13417">MQKHSSSSSSLLNKAPNGLSVGGLDSSGVLAAGLTGIEVDISVEFSYRELSTATNDFSLANKIGQGGFGAAYYAELRGEKAAIKKMNMEASKQFLAELKVLTHVHHLNLGKGESKSNACDDVMLLKL</sequence>
<organism evidence="1 2">
    <name type="scientific">Smallanthus sonchifolius</name>
    <dbReference type="NCBI Taxonomy" id="185202"/>
    <lineage>
        <taxon>Eukaryota</taxon>
        <taxon>Viridiplantae</taxon>
        <taxon>Streptophyta</taxon>
        <taxon>Embryophyta</taxon>
        <taxon>Tracheophyta</taxon>
        <taxon>Spermatophyta</taxon>
        <taxon>Magnoliopsida</taxon>
        <taxon>eudicotyledons</taxon>
        <taxon>Gunneridae</taxon>
        <taxon>Pentapetalae</taxon>
        <taxon>asterids</taxon>
        <taxon>campanulids</taxon>
        <taxon>Asterales</taxon>
        <taxon>Asteraceae</taxon>
        <taxon>Asteroideae</taxon>
        <taxon>Heliantheae alliance</taxon>
        <taxon>Millerieae</taxon>
        <taxon>Smallanthus</taxon>
    </lineage>
</organism>
<protein>
    <submittedName>
        <fullName evidence="1">Uncharacterized protein</fullName>
    </submittedName>
</protein>
<comment type="caution">
    <text evidence="1">The sequence shown here is derived from an EMBL/GenBank/DDBJ whole genome shotgun (WGS) entry which is preliminary data.</text>
</comment>